<dbReference type="PANTHER" id="PTHR23028">
    <property type="entry name" value="ACETYLTRANSFERASE"/>
    <property type="match status" value="1"/>
</dbReference>
<dbReference type="InterPro" id="IPR002656">
    <property type="entry name" value="Acyl_transf_3_dom"/>
</dbReference>
<dbReference type="GO" id="GO:0009103">
    <property type="term" value="P:lipopolysaccharide biosynthetic process"/>
    <property type="evidence" value="ECO:0007669"/>
    <property type="project" value="TreeGrafter"/>
</dbReference>
<feature type="transmembrane region" description="Helical" evidence="1">
    <location>
        <begin position="139"/>
        <end position="158"/>
    </location>
</feature>
<evidence type="ECO:0000313" key="4">
    <source>
        <dbReference type="Proteomes" id="UP000247811"/>
    </source>
</evidence>
<gene>
    <name evidence="3" type="ORF">C7444_103106</name>
</gene>
<organism evidence="3 4">
    <name type="scientific">Sphaerotilus hippei</name>
    <dbReference type="NCBI Taxonomy" id="744406"/>
    <lineage>
        <taxon>Bacteria</taxon>
        <taxon>Pseudomonadati</taxon>
        <taxon>Pseudomonadota</taxon>
        <taxon>Betaproteobacteria</taxon>
        <taxon>Burkholderiales</taxon>
        <taxon>Sphaerotilaceae</taxon>
        <taxon>Sphaerotilus</taxon>
    </lineage>
</organism>
<dbReference type="RefSeq" id="WP_170130626.1">
    <property type="nucleotide sequence ID" value="NZ_QJJS01000003.1"/>
</dbReference>
<keyword evidence="1" id="KW-1133">Transmembrane helix</keyword>
<evidence type="ECO:0000259" key="2">
    <source>
        <dbReference type="Pfam" id="PF01757"/>
    </source>
</evidence>
<accession>A0A318H382</accession>
<feature type="transmembrane region" description="Helical" evidence="1">
    <location>
        <begin position="40"/>
        <end position="57"/>
    </location>
</feature>
<keyword evidence="4" id="KW-1185">Reference proteome</keyword>
<evidence type="ECO:0000313" key="3">
    <source>
        <dbReference type="EMBL" id="PXW98015.1"/>
    </source>
</evidence>
<dbReference type="GO" id="GO:0016747">
    <property type="term" value="F:acyltransferase activity, transferring groups other than amino-acyl groups"/>
    <property type="evidence" value="ECO:0007669"/>
    <property type="project" value="InterPro"/>
</dbReference>
<dbReference type="Proteomes" id="UP000247811">
    <property type="component" value="Unassembled WGS sequence"/>
</dbReference>
<feature type="transmembrane region" description="Helical" evidence="1">
    <location>
        <begin position="255"/>
        <end position="275"/>
    </location>
</feature>
<feature type="domain" description="Acyltransferase 3" evidence="2">
    <location>
        <begin position="12"/>
        <end position="344"/>
    </location>
</feature>
<dbReference type="GO" id="GO:0016020">
    <property type="term" value="C:membrane"/>
    <property type="evidence" value="ECO:0007669"/>
    <property type="project" value="TreeGrafter"/>
</dbReference>
<feature type="transmembrane region" description="Helical" evidence="1">
    <location>
        <begin position="194"/>
        <end position="212"/>
    </location>
</feature>
<feature type="transmembrane region" description="Helical" evidence="1">
    <location>
        <begin position="296"/>
        <end position="314"/>
    </location>
</feature>
<reference evidence="3 4" key="1">
    <citation type="submission" date="2018-05" db="EMBL/GenBank/DDBJ databases">
        <title>Genomic Encyclopedia of Type Strains, Phase IV (KMG-IV): sequencing the most valuable type-strain genomes for metagenomic binning, comparative biology and taxonomic classification.</title>
        <authorList>
            <person name="Goeker M."/>
        </authorList>
    </citation>
    <scope>NUCLEOTIDE SEQUENCE [LARGE SCALE GENOMIC DNA]</scope>
    <source>
        <strain evidence="3 4">DSM 566</strain>
    </source>
</reference>
<dbReference type="InterPro" id="IPR050879">
    <property type="entry name" value="Acyltransferase_3"/>
</dbReference>
<sequence>MENKSTPGQRIKGFDGLRGISALAVIVHHTALTGTYIGDAAVYTFFVLSGFLIMGLLQKSRMQIEALQTSVMAELKKFWLGRALRIFPVYYLALAVMLVLGWGLGIHQDLTAHAGWYATYLQNFHIGLVSKEWGSFTHVWSLAVEQQFYLIFGLLFLAVPARYHLRVIVAAMVSCVITYNFVFSHTDSEITPYTMPMVGFAYILGGCLISMAGRRSRSPAASGFVGNAVIYLLLAVIVVTSLMPQAGNGLWSRYLPVPANLMIVASIVLYGGFLWTIANFQDAHLVRMLEMRPLRYAGQISYALYVFHFPLIQWNQYVLEHTGWIHSHLASANFIMTLIGSTVLAAMSMHWIERPVARAKGGIMARLSADARASTDSLRSSPG</sequence>
<proteinExistence type="predicted"/>
<feature type="transmembrane region" description="Helical" evidence="1">
    <location>
        <begin position="334"/>
        <end position="352"/>
    </location>
</feature>
<feature type="transmembrane region" description="Helical" evidence="1">
    <location>
        <begin position="224"/>
        <end position="243"/>
    </location>
</feature>
<name>A0A318H382_9BURK</name>
<dbReference type="Pfam" id="PF01757">
    <property type="entry name" value="Acyl_transf_3"/>
    <property type="match status" value="1"/>
</dbReference>
<dbReference type="EMBL" id="QJJS01000003">
    <property type="protein sequence ID" value="PXW98015.1"/>
    <property type="molecule type" value="Genomic_DNA"/>
</dbReference>
<keyword evidence="1" id="KW-0472">Membrane</keyword>
<comment type="caution">
    <text evidence="3">The sequence shown here is derived from an EMBL/GenBank/DDBJ whole genome shotgun (WGS) entry which is preliminary data.</text>
</comment>
<dbReference type="AlphaFoldDB" id="A0A318H382"/>
<keyword evidence="1" id="KW-0812">Transmembrane</keyword>
<feature type="transmembrane region" description="Helical" evidence="1">
    <location>
        <begin position="86"/>
        <end position="106"/>
    </location>
</feature>
<feature type="transmembrane region" description="Helical" evidence="1">
    <location>
        <begin position="165"/>
        <end position="182"/>
    </location>
</feature>
<evidence type="ECO:0000256" key="1">
    <source>
        <dbReference type="SAM" id="Phobius"/>
    </source>
</evidence>
<dbReference type="PANTHER" id="PTHR23028:SF53">
    <property type="entry name" value="ACYL_TRANSF_3 DOMAIN-CONTAINING PROTEIN"/>
    <property type="match status" value="1"/>
</dbReference>
<protein>
    <submittedName>
        <fullName evidence="3">Peptidoglycan/LPS O-acetylase OafA/YrhL</fullName>
    </submittedName>
</protein>